<dbReference type="Gene3D" id="3.30.460.10">
    <property type="entry name" value="Beta Polymerase, domain 2"/>
    <property type="match status" value="1"/>
</dbReference>
<dbReference type="InterPro" id="IPR043519">
    <property type="entry name" value="NT_sf"/>
</dbReference>
<reference evidence="8 9" key="1">
    <citation type="journal article" date="2017" name="BMC Genomics">
        <title>Comparative genomic and phylogenomic analyses of the Bifidobacteriaceae family.</title>
        <authorList>
            <person name="Lugli G.A."/>
            <person name="Milani C."/>
            <person name="Turroni F."/>
            <person name="Duranti S."/>
            <person name="Mancabelli L."/>
            <person name="Mangifesta M."/>
            <person name="Ferrario C."/>
            <person name="Modesto M."/>
            <person name="Mattarelli P."/>
            <person name="Jiri K."/>
            <person name="van Sinderen D."/>
            <person name="Ventura M."/>
        </authorList>
    </citation>
    <scope>NUCLEOTIDE SEQUENCE [LARGE SCALE GENOMIC DNA]</scope>
    <source>
        <strain evidence="8 9">LMG 21773</strain>
    </source>
</reference>
<dbReference type="PROSITE" id="PS51831">
    <property type="entry name" value="HD"/>
    <property type="match status" value="1"/>
</dbReference>
<evidence type="ECO:0000256" key="1">
    <source>
        <dbReference type="ARBA" id="ARBA00004976"/>
    </source>
</evidence>
<dbReference type="GO" id="GO:0008728">
    <property type="term" value="F:GTP diphosphokinase activity"/>
    <property type="evidence" value="ECO:0007669"/>
    <property type="project" value="UniProtKB-EC"/>
</dbReference>
<dbReference type="EMBL" id="MWWU01000002">
    <property type="protein sequence ID" value="OZG56132.1"/>
    <property type="molecule type" value="Genomic_DNA"/>
</dbReference>
<dbReference type="SUPFAM" id="SSF55021">
    <property type="entry name" value="ACT-like"/>
    <property type="match status" value="1"/>
</dbReference>
<evidence type="ECO:0000256" key="3">
    <source>
        <dbReference type="RuleBase" id="RU003847"/>
    </source>
</evidence>
<evidence type="ECO:0000256" key="2">
    <source>
        <dbReference type="ARBA" id="ARBA00048244"/>
    </source>
</evidence>
<evidence type="ECO:0000313" key="9">
    <source>
        <dbReference type="Proteomes" id="UP000228976"/>
    </source>
</evidence>
<dbReference type="Gene3D" id="1.10.3210.10">
    <property type="entry name" value="Hypothetical protein af1432"/>
    <property type="match status" value="1"/>
</dbReference>
<dbReference type="GO" id="GO:0015970">
    <property type="term" value="P:guanosine tetraphosphate biosynthetic process"/>
    <property type="evidence" value="ECO:0007669"/>
    <property type="project" value="UniProtKB-UniPathway"/>
</dbReference>
<dbReference type="InterPro" id="IPR004095">
    <property type="entry name" value="TGS"/>
</dbReference>
<feature type="domain" description="ACT" evidence="5">
    <location>
        <begin position="764"/>
        <end position="838"/>
    </location>
</feature>
<dbReference type="PROSITE" id="PS51880">
    <property type="entry name" value="TGS"/>
    <property type="match status" value="1"/>
</dbReference>
<dbReference type="GO" id="GO:0016301">
    <property type="term" value="F:kinase activity"/>
    <property type="evidence" value="ECO:0007669"/>
    <property type="project" value="UniProtKB-KW"/>
</dbReference>
<dbReference type="FunFam" id="3.30.460.10:FF:000001">
    <property type="entry name" value="GTP pyrophosphokinase RelA"/>
    <property type="match status" value="1"/>
</dbReference>
<organism evidence="8 9">
    <name type="scientific">Aeriscardovia aeriphila</name>
    <dbReference type="NCBI Taxonomy" id="218139"/>
    <lineage>
        <taxon>Bacteria</taxon>
        <taxon>Bacillati</taxon>
        <taxon>Actinomycetota</taxon>
        <taxon>Actinomycetes</taxon>
        <taxon>Bifidobacteriales</taxon>
        <taxon>Bifidobacteriaceae</taxon>
        <taxon>Aeriscardovia</taxon>
    </lineage>
</organism>
<dbReference type="InterPro" id="IPR007685">
    <property type="entry name" value="RelA_SpoT"/>
</dbReference>
<feature type="domain" description="HD" evidence="6">
    <location>
        <begin position="137"/>
        <end position="234"/>
    </location>
</feature>
<dbReference type="InterPro" id="IPR045600">
    <property type="entry name" value="RelA/SpoT_AH_RIS"/>
</dbReference>
<dbReference type="InterPro" id="IPR045865">
    <property type="entry name" value="ACT-like_dom_sf"/>
</dbReference>
<dbReference type="SUPFAM" id="SSF109604">
    <property type="entry name" value="HD-domain/PDEase-like"/>
    <property type="match status" value="1"/>
</dbReference>
<dbReference type="GO" id="GO:0005886">
    <property type="term" value="C:plasma membrane"/>
    <property type="evidence" value="ECO:0007669"/>
    <property type="project" value="TreeGrafter"/>
</dbReference>
<feature type="domain" description="TGS" evidence="7">
    <location>
        <begin position="499"/>
        <end position="560"/>
    </location>
</feature>
<dbReference type="SUPFAM" id="SSF81301">
    <property type="entry name" value="Nucleotidyltransferase"/>
    <property type="match status" value="1"/>
</dbReference>
<dbReference type="Pfam" id="PF19296">
    <property type="entry name" value="RelA_AH_RIS"/>
    <property type="match status" value="1"/>
</dbReference>
<dbReference type="SMART" id="SM00471">
    <property type="entry name" value="HDc"/>
    <property type="match status" value="1"/>
</dbReference>
<dbReference type="Gene3D" id="3.10.20.30">
    <property type="match status" value="1"/>
</dbReference>
<keyword evidence="8" id="KW-0418">Kinase</keyword>
<proteinExistence type="inferred from homology"/>
<accession>A0A261FAI1</accession>
<keyword evidence="8" id="KW-0808">Transferase</keyword>
<dbReference type="Pfam" id="PF04607">
    <property type="entry name" value="RelA_SpoT"/>
    <property type="match status" value="1"/>
</dbReference>
<dbReference type="FunFam" id="3.10.20.30:FF:000002">
    <property type="entry name" value="GTP pyrophosphokinase (RelA/SpoT)"/>
    <property type="match status" value="1"/>
</dbReference>
<evidence type="ECO:0000313" key="8">
    <source>
        <dbReference type="EMBL" id="OZG56132.1"/>
    </source>
</evidence>
<dbReference type="UniPathway" id="UPA00908">
    <property type="reaction ID" value="UER00884"/>
</dbReference>
<dbReference type="OrthoDB" id="9805041at2"/>
<dbReference type="SUPFAM" id="SSF81271">
    <property type="entry name" value="TGS-like"/>
    <property type="match status" value="1"/>
</dbReference>
<dbReference type="PANTHER" id="PTHR21262">
    <property type="entry name" value="GUANOSINE-3',5'-BIS DIPHOSPHATE 3'-PYROPHOSPHOHYDROLASE"/>
    <property type="match status" value="1"/>
</dbReference>
<comment type="pathway">
    <text evidence="1">Purine metabolism; ppGpp biosynthesis; ppGpp from GTP: step 1/2.</text>
</comment>
<dbReference type="InterPro" id="IPR033655">
    <property type="entry name" value="TGS_RelA/SpoT"/>
</dbReference>
<dbReference type="PANTHER" id="PTHR21262:SF31">
    <property type="entry name" value="GTP PYROPHOSPHOKINASE"/>
    <property type="match status" value="1"/>
</dbReference>
<dbReference type="CDD" id="cd01668">
    <property type="entry name" value="TGS_RSH"/>
    <property type="match status" value="1"/>
</dbReference>
<dbReference type="PROSITE" id="PS51671">
    <property type="entry name" value="ACT"/>
    <property type="match status" value="1"/>
</dbReference>
<comment type="caution">
    <text evidence="8">The sequence shown here is derived from an EMBL/GenBank/DDBJ whole genome shotgun (WGS) entry which is preliminary data.</text>
</comment>
<dbReference type="FunFam" id="1.10.3210.10:FF:000001">
    <property type="entry name" value="GTP pyrophosphokinase RelA"/>
    <property type="match status" value="1"/>
</dbReference>
<dbReference type="CDD" id="cd04876">
    <property type="entry name" value="ACT_RelA-SpoT"/>
    <property type="match status" value="1"/>
</dbReference>
<comment type="similarity">
    <text evidence="3">Belongs to the relA/spoT family.</text>
</comment>
<dbReference type="InterPro" id="IPR003607">
    <property type="entry name" value="HD/PDEase_dom"/>
</dbReference>
<dbReference type="Pfam" id="PF13291">
    <property type="entry name" value="ACT_4"/>
    <property type="match status" value="1"/>
</dbReference>
<dbReference type="SMART" id="SM00954">
    <property type="entry name" value="RelA_SpoT"/>
    <property type="match status" value="1"/>
</dbReference>
<dbReference type="CDD" id="cd00077">
    <property type="entry name" value="HDc"/>
    <property type="match status" value="1"/>
</dbReference>
<protein>
    <submittedName>
        <fullName evidence="8">GTP pyrophosphokinase</fullName>
    </submittedName>
</protein>
<dbReference type="Pfam" id="PF13328">
    <property type="entry name" value="HD_4"/>
    <property type="match status" value="1"/>
</dbReference>
<dbReference type="Gene3D" id="3.30.70.260">
    <property type="match status" value="1"/>
</dbReference>
<evidence type="ECO:0000259" key="7">
    <source>
        <dbReference type="PROSITE" id="PS51880"/>
    </source>
</evidence>
<evidence type="ECO:0000259" key="5">
    <source>
        <dbReference type="PROSITE" id="PS51671"/>
    </source>
</evidence>
<feature type="region of interest" description="Disordered" evidence="4">
    <location>
        <begin position="436"/>
        <end position="466"/>
    </location>
</feature>
<name>A0A261FAI1_9BIFI</name>
<evidence type="ECO:0000256" key="4">
    <source>
        <dbReference type="SAM" id="MobiDB-lite"/>
    </source>
</evidence>
<dbReference type="Pfam" id="PF02824">
    <property type="entry name" value="TGS"/>
    <property type="match status" value="1"/>
</dbReference>
<sequence length="846" mass="93916">MSEEVEHHIGGFAALSAANSRDIHARTPEKKKQVVDDTIARQVAQPVVTAMPSDARHGAGKSAAAANPLSQDPSDWIDMSSRQLGAEISDIPGDSLRPILQQVREHHPQADLTILRKAYNRAVWQHRLERRRSGEPYIIHPLGVAQILADLGMTPRVVAAGLLHDTVEDTDYTLDECREEFGDTVAGLVDGVTKISKIEYGDSAQAETIRKLVVAMSKDVRTLVVKLADRVHNARTWRYVPKDSGDKKARETLDIYAPLASRLGMNAIKTELEELSFKQLYPKIYNEIVVLTAQRAGKRDVYLNQILSDLRSDLRGAGIDAYVTGRPKDYFSIYQKMIVRGHDFDHIYDLVGVRVICSTIRDCYAALGTVHANWKPIPGRFKDYIAMPKLNMYQSLHTTVVGPGGKPVEIQIRTWDMHRRAEFGIAAHWKYKENGQAGRELSTPDATDKTREAQDSQDQEQELSEKDNLRWIQQLADWTSQTPDSNEFLGSLKDDLSSGEVYVFTPKGKVISLPAGSTPVDFAYSVHTEVGHHTMGARVNGRLMPLDTRLNNGDTVEILTSKAENAGPSRDWLNFVKSPRSRSKIKQWFSKERRFEAIDDGKDDLIRALRRRNLPVAQFTSEPSMVGVAQDLGLGSPDSVYSAIGEGKISVQNVIEHLTRELGGDEESEDLDGSVIPLRDISTKPSSSTSDSAITVRGVDDVWVKLARCCTPVPGDDIAGFITKTEGVSVHRVDCVNFINLKKNQPERVVKVSWSGRKGTFLVRIQIEALDRPHLLSDVTRTLADAGVDIMSGNMQAGRDRVAILQFEFELADSQHLKTALTAVRGVEGVYDAYRLTGSNGSKKKQ</sequence>
<evidence type="ECO:0000259" key="6">
    <source>
        <dbReference type="PROSITE" id="PS51831"/>
    </source>
</evidence>
<comment type="catalytic activity">
    <reaction evidence="2">
        <text>GTP + ATP = guanosine 3'-diphosphate 5'-triphosphate + AMP</text>
        <dbReference type="Rhea" id="RHEA:22088"/>
        <dbReference type="ChEBI" id="CHEBI:30616"/>
        <dbReference type="ChEBI" id="CHEBI:37565"/>
        <dbReference type="ChEBI" id="CHEBI:142410"/>
        <dbReference type="ChEBI" id="CHEBI:456215"/>
        <dbReference type="EC" id="2.7.6.5"/>
    </reaction>
</comment>
<feature type="region of interest" description="Disordered" evidence="4">
    <location>
        <begin position="53"/>
        <end position="74"/>
    </location>
</feature>
<dbReference type="InterPro" id="IPR006674">
    <property type="entry name" value="HD_domain"/>
</dbReference>
<dbReference type="InterPro" id="IPR012675">
    <property type="entry name" value="Beta-grasp_dom_sf"/>
</dbReference>
<dbReference type="InterPro" id="IPR012676">
    <property type="entry name" value="TGS-like"/>
</dbReference>
<dbReference type="AlphaFoldDB" id="A0A261FAI1"/>
<dbReference type="CDD" id="cd05399">
    <property type="entry name" value="NT_Rel-Spo_like"/>
    <property type="match status" value="1"/>
</dbReference>
<comment type="function">
    <text evidence="3">In eubacteria ppGpp (guanosine 3'-diphosphate 5'-diphosphate) is a mediator of the stringent response that coordinates a variety of cellular activities in response to changes in nutritional abundance.</text>
</comment>
<dbReference type="InterPro" id="IPR004811">
    <property type="entry name" value="RelA/Spo_fam"/>
</dbReference>
<gene>
    <name evidence="8" type="ORF">AEAE_0620</name>
</gene>
<dbReference type="NCBIfam" id="TIGR00691">
    <property type="entry name" value="spoT_relA"/>
    <property type="match status" value="1"/>
</dbReference>
<keyword evidence="9" id="KW-1185">Reference proteome</keyword>
<dbReference type="InterPro" id="IPR002912">
    <property type="entry name" value="ACT_dom"/>
</dbReference>
<dbReference type="Proteomes" id="UP000228976">
    <property type="component" value="Unassembled WGS sequence"/>
</dbReference>